<dbReference type="EMBL" id="JAMZMK010009784">
    <property type="protein sequence ID" value="KAI7734205.1"/>
    <property type="molecule type" value="Genomic_DNA"/>
</dbReference>
<dbReference type="AlphaFoldDB" id="A0AAD5C395"/>
<evidence type="ECO:0000313" key="3">
    <source>
        <dbReference type="EMBL" id="KAI7734205.1"/>
    </source>
</evidence>
<reference evidence="3" key="1">
    <citation type="submission" date="2022-06" db="EMBL/GenBank/DDBJ databases">
        <title>Uncovering the hologenomic basis of an extraordinary plant invasion.</title>
        <authorList>
            <person name="Bieker V.C."/>
            <person name="Martin M.D."/>
            <person name="Gilbert T."/>
            <person name="Hodgins K."/>
            <person name="Battlay P."/>
            <person name="Petersen B."/>
            <person name="Wilson J."/>
        </authorList>
    </citation>
    <scope>NUCLEOTIDE SEQUENCE</scope>
    <source>
        <strain evidence="3">AA19_3_7</strain>
        <tissue evidence="3">Leaf</tissue>
    </source>
</reference>
<evidence type="ECO:0000256" key="2">
    <source>
        <dbReference type="SAM" id="Phobius"/>
    </source>
</evidence>
<gene>
    <name evidence="3" type="ORF">M8C21_003406</name>
</gene>
<dbReference type="Proteomes" id="UP001206925">
    <property type="component" value="Unassembled WGS sequence"/>
</dbReference>
<proteinExistence type="predicted"/>
<feature type="non-terminal residue" evidence="3">
    <location>
        <position position="1"/>
    </location>
</feature>
<comment type="caution">
    <text evidence="3">The sequence shown here is derived from an EMBL/GenBank/DDBJ whole genome shotgun (WGS) entry which is preliminary data.</text>
</comment>
<keyword evidence="4" id="KW-1185">Reference proteome</keyword>
<keyword evidence="2" id="KW-0812">Transmembrane</keyword>
<sequence>MAFVSPTTFPHSIRISDPPHTLHKLTYTNPRFTRLNLTYSSTLFTHFHLPRVLDSSTVCRCQRSSFNEGTSKDDDDDDDDDRSRGWESVFQQNVKNVIKWFDDYLAGYWKNNNNNDNNNNEVVVVDGGEEWDWERWKRHFEEMDEQERMVSFLQDLLIGRSRLSCGAILLCEFDEFSIIAEVHDDTVGRLRHDAFVNLMNLVPQGAYVPNRDKSLEKPHCTIVIIVTITAIVAATTGSLISTIGANGSLFMAKHVLTVCLRRGGDDCRVVICPGKAPCEVFGYLVIFHRHIKCVLQQLLRQQPQHEKRVLKPTYMKLLRHEDLCSKEERNSANSHAHEMVKSLRYMASF</sequence>
<keyword evidence="2" id="KW-1133">Transmembrane helix</keyword>
<accession>A0AAD5C395</accession>
<evidence type="ECO:0000256" key="1">
    <source>
        <dbReference type="SAM" id="MobiDB-lite"/>
    </source>
</evidence>
<keyword evidence="2" id="KW-0472">Membrane</keyword>
<name>A0AAD5C395_AMBAR</name>
<organism evidence="3 4">
    <name type="scientific">Ambrosia artemisiifolia</name>
    <name type="common">Common ragweed</name>
    <dbReference type="NCBI Taxonomy" id="4212"/>
    <lineage>
        <taxon>Eukaryota</taxon>
        <taxon>Viridiplantae</taxon>
        <taxon>Streptophyta</taxon>
        <taxon>Embryophyta</taxon>
        <taxon>Tracheophyta</taxon>
        <taxon>Spermatophyta</taxon>
        <taxon>Magnoliopsida</taxon>
        <taxon>eudicotyledons</taxon>
        <taxon>Gunneridae</taxon>
        <taxon>Pentapetalae</taxon>
        <taxon>asterids</taxon>
        <taxon>campanulids</taxon>
        <taxon>Asterales</taxon>
        <taxon>Asteraceae</taxon>
        <taxon>Asteroideae</taxon>
        <taxon>Heliantheae alliance</taxon>
        <taxon>Heliantheae</taxon>
        <taxon>Ambrosia</taxon>
    </lineage>
</organism>
<feature type="region of interest" description="Disordered" evidence="1">
    <location>
        <begin position="65"/>
        <end position="84"/>
    </location>
</feature>
<evidence type="ECO:0000313" key="4">
    <source>
        <dbReference type="Proteomes" id="UP001206925"/>
    </source>
</evidence>
<protein>
    <submittedName>
        <fullName evidence="3">Uncharacterized protein</fullName>
    </submittedName>
</protein>
<feature type="transmembrane region" description="Helical" evidence="2">
    <location>
        <begin position="222"/>
        <end position="243"/>
    </location>
</feature>